<keyword evidence="2" id="KW-0723">Serine/threonine-protein kinase</keyword>
<dbReference type="Gene3D" id="3.30.200.20">
    <property type="entry name" value="Phosphorylase Kinase, domain 1"/>
    <property type="match status" value="1"/>
</dbReference>
<dbReference type="PROSITE" id="PS50011">
    <property type="entry name" value="PROTEIN_KINASE_DOM"/>
    <property type="match status" value="1"/>
</dbReference>
<keyword evidence="2" id="KW-0808">Transferase</keyword>
<dbReference type="RefSeq" id="WP_083423087.1">
    <property type="nucleotide sequence ID" value="NZ_FOAP01000003.1"/>
</dbReference>
<evidence type="ECO:0000313" key="2">
    <source>
        <dbReference type="EMBL" id="SEK95730.1"/>
    </source>
</evidence>
<dbReference type="InterPro" id="IPR000719">
    <property type="entry name" value="Prot_kinase_dom"/>
</dbReference>
<dbReference type="OrthoDB" id="9801841at2"/>
<dbReference type="PANTHER" id="PTHR24348">
    <property type="entry name" value="SERINE/THREONINE-PROTEIN KINASE UNC-51-RELATED"/>
    <property type="match status" value="1"/>
</dbReference>
<dbReference type="SUPFAM" id="SSF56112">
    <property type="entry name" value="Protein kinase-like (PK-like)"/>
    <property type="match status" value="1"/>
</dbReference>
<dbReference type="InterPro" id="IPR011009">
    <property type="entry name" value="Kinase-like_dom_sf"/>
</dbReference>
<dbReference type="GO" id="GO:0004674">
    <property type="term" value="F:protein serine/threonine kinase activity"/>
    <property type="evidence" value="ECO:0007669"/>
    <property type="project" value="UniProtKB-KW"/>
</dbReference>
<organism evidence="2 3">
    <name type="scientific">Stigmatella aurantiaca</name>
    <dbReference type="NCBI Taxonomy" id="41"/>
    <lineage>
        <taxon>Bacteria</taxon>
        <taxon>Pseudomonadati</taxon>
        <taxon>Myxococcota</taxon>
        <taxon>Myxococcia</taxon>
        <taxon>Myxococcales</taxon>
        <taxon>Cystobacterineae</taxon>
        <taxon>Archangiaceae</taxon>
        <taxon>Stigmatella</taxon>
    </lineage>
</organism>
<dbReference type="GO" id="GO:0005737">
    <property type="term" value="C:cytoplasm"/>
    <property type="evidence" value="ECO:0007669"/>
    <property type="project" value="TreeGrafter"/>
</dbReference>
<gene>
    <name evidence="2" type="ORF">SAMN05444354_103170</name>
</gene>
<dbReference type="PIRSF" id="PIRSF000654">
    <property type="entry name" value="Integrin-linked_kinase"/>
    <property type="match status" value="1"/>
</dbReference>
<dbReference type="AlphaFoldDB" id="A0A1H7LAA0"/>
<dbReference type="SMART" id="SM00220">
    <property type="entry name" value="S_TKc"/>
    <property type="match status" value="1"/>
</dbReference>
<accession>A0A1H7LAA0</accession>
<dbReference type="CDD" id="cd14014">
    <property type="entry name" value="STKc_PknB_like"/>
    <property type="match status" value="1"/>
</dbReference>
<keyword evidence="2" id="KW-0418">Kinase</keyword>
<sequence>MTARPPSKAGDPLPPGLRVDGYLLVRRVAVGATSEVYLGRHATEGTLAAVKVLNPEDCAHPEAVARFLNEAQVLQELQHPHLIRALSCGVLAVERPFMVLEWLPEDLHHALERSGGRLPHPDSARIIQQVAQALSAMHAQGRIHRDLKPANILVACAEPEAWSVKLADLGLAKHVAGGDALPAALPVSTADSALLGTWDYMAPEQWARSKRVGVAADLYSLGVLWFQLLAGRVPFVAQEAKDLMFCHVVEPPPLDLLEGVAPSPTRELIARLLEKKPEKRPALREVLDS</sequence>
<keyword evidence="3" id="KW-1185">Reference proteome</keyword>
<evidence type="ECO:0000259" key="1">
    <source>
        <dbReference type="PROSITE" id="PS50011"/>
    </source>
</evidence>
<dbReference type="Proteomes" id="UP000182719">
    <property type="component" value="Unassembled WGS sequence"/>
</dbReference>
<protein>
    <submittedName>
        <fullName evidence="2">Serine/threonine protein kinase</fullName>
    </submittedName>
</protein>
<dbReference type="EMBL" id="FOAP01000003">
    <property type="protein sequence ID" value="SEK95730.1"/>
    <property type="molecule type" value="Genomic_DNA"/>
</dbReference>
<dbReference type="Pfam" id="PF00069">
    <property type="entry name" value="Pkinase"/>
    <property type="match status" value="1"/>
</dbReference>
<evidence type="ECO:0000313" key="3">
    <source>
        <dbReference type="Proteomes" id="UP000182719"/>
    </source>
</evidence>
<proteinExistence type="predicted"/>
<dbReference type="Gene3D" id="1.10.510.10">
    <property type="entry name" value="Transferase(Phosphotransferase) domain 1"/>
    <property type="match status" value="1"/>
</dbReference>
<name>A0A1H7LAA0_STIAU</name>
<feature type="domain" description="Protein kinase" evidence="1">
    <location>
        <begin position="22"/>
        <end position="289"/>
    </location>
</feature>
<dbReference type="InterPro" id="IPR045269">
    <property type="entry name" value="Atg1-like"/>
</dbReference>
<reference evidence="3" key="1">
    <citation type="submission" date="2016-10" db="EMBL/GenBank/DDBJ databases">
        <authorList>
            <person name="Varghese N."/>
            <person name="Submissions S."/>
        </authorList>
    </citation>
    <scope>NUCLEOTIDE SEQUENCE [LARGE SCALE GENOMIC DNA]</scope>
    <source>
        <strain evidence="3">DSM 17044</strain>
    </source>
</reference>
<dbReference type="GO" id="GO:0005524">
    <property type="term" value="F:ATP binding"/>
    <property type="evidence" value="ECO:0007669"/>
    <property type="project" value="InterPro"/>
</dbReference>